<feature type="domain" description="MobA-like NTP transferase" evidence="2">
    <location>
        <begin position="13"/>
        <end position="171"/>
    </location>
</feature>
<dbReference type="GO" id="GO:0016779">
    <property type="term" value="F:nucleotidyltransferase activity"/>
    <property type="evidence" value="ECO:0007669"/>
    <property type="project" value="UniProtKB-ARBA"/>
</dbReference>
<proteinExistence type="predicted"/>
<name>A0A974GUX3_SEDHY</name>
<dbReference type="Gene3D" id="1.10.3210.10">
    <property type="entry name" value="Hypothetical protein af1432"/>
    <property type="match status" value="1"/>
</dbReference>
<dbReference type="Pfam" id="PF01966">
    <property type="entry name" value="HD"/>
    <property type="match status" value="1"/>
</dbReference>
<evidence type="ECO:0000313" key="4">
    <source>
        <dbReference type="Proteomes" id="UP000611629"/>
    </source>
</evidence>
<dbReference type="Gene3D" id="3.90.550.10">
    <property type="entry name" value="Spore Coat Polysaccharide Biosynthesis Protein SpsA, Chain A"/>
    <property type="match status" value="1"/>
</dbReference>
<dbReference type="Pfam" id="PF12804">
    <property type="entry name" value="NTP_transf_3"/>
    <property type="match status" value="1"/>
</dbReference>
<dbReference type="PANTHER" id="PTHR43777:SF1">
    <property type="entry name" value="MOLYBDENUM COFACTOR CYTIDYLYLTRANSFERASE"/>
    <property type="match status" value="1"/>
</dbReference>
<comment type="caution">
    <text evidence="3">The sequence shown here is derived from an EMBL/GenBank/DDBJ whole genome shotgun (WGS) entry which is preliminary data.</text>
</comment>
<sequence length="381" mass="43751">MNLVTEKINKTGAVIVAAGMSSRMKDFKPLMKIGKYSMIENAVINYKKSGIDEIIIVTGFRENDIKEKLTGYDVKFVHNKDYSKTQMFDSVCIGLKEFADNADMIFITPADCPFVQTYTLKKMMEEMDNNELYYIRPYYLGKSGHPLLVSNKCAGIILEHDGAMGLKGAVNKISENYKNMSFVDPGILLDADNPSEFQKLLSYKENSKYPSMDICRQIYDNFNISKEIKLHSEKVTEVALSIYNMMYKCGIILNKDLIVAASMLHDIAKGEKKHNIVAAQWIREMGYKEVSDIIEEHMHLRDYNDEITEKEVVYLADKLVAGDRLVTIEQKFAAKEQLYAYDLNVLKIIKERKEQAMKCYSMIYKQEENNICAIETSMEEK</sequence>
<keyword evidence="4" id="KW-1185">Reference proteome</keyword>
<dbReference type="NCBIfam" id="NF045665">
    <property type="entry name" value="NTPtran_DVU1551"/>
    <property type="match status" value="1"/>
</dbReference>
<dbReference type="EMBL" id="JACBNQ010000001">
    <property type="protein sequence ID" value="NYB72699.1"/>
    <property type="molecule type" value="Genomic_DNA"/>
</dbReference>
<dbReference type="SUPFAM" id="SSF109604">
    <property type="entry name" value="HD-domain/PDEase-like"/>
    <property type="match status" value="1"/>
</dbReference>
<dbReference type="InterPro" id="IPR006674">
    <property type="entry name" value="HD_domain"/>
</dbReference>
<accession>A0A974GUX3</accession>
<dbReference type="InterPro" id="IPR025877">
    <property type="entry name" value="MobA-like_NTP_Trfase"/>
</dbReference>
<feature type="domain" description="HD" evidence="1">
    <location>
        <begin position="231"/>
        <end position="321"/>
    </location>
</feature>
<dbReference type="InterPro" id="IPR029044">
    <property type="entry name" value="Nucleotide-diphossugar_trans"/>
</dbReference>
<protein>
    <submittedName>
        <fullName evidence="3">NTP transferase domain-containing protein</fullName>
    </submittedName>
</protein>
<dbReference type="AlphaFoldDB" id="A0A974GUX3"/>
<gene>
    <name evidence="3" type="ORF">HZF24_00940</name>
</gene>
<evidence type="ECO:0000313" key="3">
    <source>
        <dbReference type="EMBL" id="NYB72699.1"/>
    </source>
</evidence>
<dbReference type="RefSeq" id="WP_179236380.1">
    <property type="nucleotide sequence ID" value="NZ_JACBNQ010000001.1"/>
</dbReference>
<dbReference type="CDD" id="cd04182">
    <property type="entry name" value="GT_2_like_f"/>
    <property type="match status" value="1"/>
</dbReference>
<organism evidence="3 4">
    <name type="scientific">Sedimentibacter hydroxybenzoicus DSM 7310</name>
    <dbReference type="NCBI Taxonomy" id="1123245"/>
    <lineage>
        <taxon>Bacteria</taxon>
        <taxon>Bacillati</taxon>
        <taxon>Bacillota</taxon>
        <taxon>Tissierellia</taxon>
        <taxon>Sedimentibacter</taxon>
    </lineage>
</organism>
<reference evidence="3" key="1">
    <citation type="submission" date="2020-07" db="EMBL/GenBank/DDBJ databases">
        <title>Genomic analysis of a strain of Sedimentibacter Hydroxybenzoicus DSM7310.</title>
        <authorList>
            <person name="Ma S."/>
        </authorList>
    </citation>
    <scope>NUCLEOTIDE SEQUENCE</scope>
    <source>
        <strain evidence="3">DSM 7310</strain>
    </source>
</reference>
<dbReference type="InterPro" id="IPR054703">
    <property type="entry name" value="Mop-rel"/>
</dbReference>
<keyword evidence="3" id="KW-0808">Transferase</keyword>
<evidence type="ECO:0000259" key="1">
    <source>
        <dbReference type="Pfam" id="PF01966"/>
    </source>
</evidence>
<dbReference type="SUPFAM" id="SSF53448">
    <property type="entry name" value="Nucleotide-diphospho-sugar transferases"/>
    <property type="match status" value="1"/>
</dbReference>
<evidence type="ECO:0000259" key="2">
    <source>
        <dbReference type="Pfam" id="PF12804"/>
    </source>
</evidence>
<dbReference type="InterPro" id="IPR003607">
    <property type="entry name" value="HD/PDEase_dom"/>
</dbReference>
<dbReference type="Proteomes" id="UP000611629">
    <property type="component" value="Unassembled WGS sequence"/>
</dbReference>
<dbReference type="PANTHER" id="PTHR43777">
    <property type="entry name" value="MOLYBDENUM COFACTOR CYTIDYLYLTRANSFERASE"/>
    <property type="match status" value="1"/>
</dbReference>
<dbReference type="CDD" id="cd00077">
    <property type="entry name" value="HDc"/>
    <property type="match status" value="1"/>
</dbReference>